<dbReference type="OMA" id="NCQADNS"/>
<feature type="compositionally biased region" description="Polar residues" evidence="2">
    <location>
        <begin position="323"/>
        <end position="335"/>
    </location>
</feature>
<dbReference type="EMBL" id="LN856972">
    <property type="protein sequence ID" value="CDQ03813.1"/>
    <property type="molecule type" value="Genomic_DNA"/>
</dbReference>
<keyword evidence="1" id="KW-0677">Repeat</keyword>
<dbReference type="Pfam" id="PF01484">
    <property type="entry name" value="Col_cuticle_N"/>
    <property type="match status" value="1"/>
</dbReference>
<dbReference type="WormBase" id="Bm10178">
    <property type="protein sequence ID" value="BM40209"/>
    <property type="gene ID" value="WBGene00230439"/>
    <property type="gene designation" value="Bma-col-74"/>
</dbReference>
<evidence type="ECO:0000259" key="4">
    <source>
        <dbReference type="SMART" id="SM01088"/>
    </source>
</evidence>
<evidence type="ECO:0000256" key="1">
    <source>
        <dbReference type="ARBA" id="ARBA00022737"/>
    </source>
</evidence>
<dbReference type="InterPro" id="IPR002486">
    <property type="entry name" value="Col_cuticle_N"/>
</dbReference>
<feature type="region of interest" description="Disordered" evidence="2">
    <location>
        <begin position="127"/>
        <end position="165"/>
    </location>
</feature>
<reference evidence="5" key="1">
    <citation type="journal article" date="2007" name="Science">
        <title>Draft genome of the filarial nematode parasite Brugia malayi.</title>
        <authorList>
            <person name="Ghedin E."/>
            <person name="Wang S."/>
            <person name="Spiro D."/>
            <person name="Caler E."/>
            <person name="Zhao Q."/>
            <person name="Crabtree J."/>
            <person name="Allen J.E."/>
            <person name="Delcher A.L."/>
            <person name="Guiliano D.B."/>
            <person name="Miranda-Saavedra D."/>
            <person name="Angiuoli S.V."/>
            <person name="Creasy T."/>
            <person name="Amedeo P."/>
            <person name="Haas B."/>
            <person name="El-Sayed N.M."/>
            <person name="Wortman J.R."/>
            <person name="Feldblyum T."/>
            <person name="Tallon L."/>
            <person name="Schatz M."/>
            <person name="Shumway M."/>
            <person name="Koo H."/>
            <person name="Salzberg S.L."/>
            <person name="Schobel S."/>
            <person name="Pertea M."/>
            <person name="Pop M."/>
            <person name="White O."/>
            <person name="Barton G.J."/>
            <person name="Carlow C.K."/>
            <person name="Crawford M.J."/>
            <person name="Daub J."/>
            <person name="Dimmic M.W."/>
            <person name="Estes C.F."/>
            <person name="Foster J.M."/>
            <person name="Ganatra M."/>
            <person name="Gregory W.F."/>
            <person name="Johnson N.M."/>
            <person name="Jin J."/>
            <person name="Komuniecki R."/>
            <person name="Korf I."/>
            <person name="Kumar S."/>
            <person name="Laney S."/>
            <person name="Li B.W."/>
            <person name="Li W."/>
            <person name="Lindblom T.H."/>
            <person name="Lustigman S."/>
            <person name="Ma D."/>
            <person name="Maina C.V."/>
            <person name="Martin D.M."/>
            <person name="McCarter J.P."/>
            <person name="McReynolds L."/>
            <person name="Mitreva M."/>
            <person name="Nutman T.B."/>
            <person name="Parkinson J."/>
            <person name="Peregrin-Alvarez J.M."/>
            <person name="Poole C."/>
            <person name="Ren Q."/>
            <person name="Saunders L."/>
            <person name="Sluder A.E."/>
            <person name="Smith K."/>
            <person name="Stanke M."/>
            <person name="Unnasch T.R."/>
            <person name="Ware J."/>
            <person name="Wei A.D."/>
            <person name="Weil G."/>
            <person name="Williams D.J."/>
            <person name="Zhang Y."/>
            <person name="Williams S.A."/>
            <person name="Fraser-Liggett C."/>
            <person name="Slatko B."/>
            <person name="Blaxter M.L."/>
            <person name="Scott A.L."/>
        </authorList>
    </citation>
    <scope>NUCLEOTIDE SEQUENCE</scope>
    <source>
        <strain evidence="5">FR3</strain>
    </source>
</reference>
<reference evidence="5" key="2">
    <citation type="submission" date="2012-12" db="EMBL/GenBank/DDBJ databases">
        <authorList>
            <person name="Gao Y.W."/>
            <person name="Fan S.T."/>
            <person name="Sun H.T."/>
            <person name="Wang Z."/>
            <person name="Gao X.L."/>
            <person name="Li Y.G."/>
            <person name="Wang T.C."/>
            <person name="Zhang K."/>
            <person name="Xu W.W."/>
            <person name="Yu Z.J."/>
            <person name="Xia X.Z."/>
        </authorList>
    </citation>
    <scope>NUCLEOTIDE SEQUENCE</scope>
    <source>
        <strain evidence="5">FR3</strain>
    </source>
</reference>
<feature type="domain" description="Nematode cuticle collagen N-terminal" evidence="4">
    <location>
        <begin position="8"/>
        <end position="58"/>
    </location>
</feature>
<feature type="compositionally biased region" description="Low complexity" evidence="2">
    <location>
        <begin position="198"/>
        <end position="208"/>
    </location>
</feature>
<feature type="region of interest" description="Disordered" evidence="2">
    <location>
        <begin position="184"/>
        <end position="352"/>
    </location>
</feature>
<feature type="transmembrane region" description="Helical" evidence="3">
    <location>
        <begin position="7"/>
        <end position="29"/>
    </location>
</feature>
<keyword evidence="3" id="KW-0812">Transmembrane</keyword>
<dbReference type="AlphaFoldDB" id="A0A0J9Y781"/>
<evidence type="ECO:0000256" key="2">
    <source>
        <dbReference type="SAM" id="MobiDB-lite"/>
    </source>
</evidence>
<protein>
    <submittedName>
        <fullName evidence="5">Bm10178</fullName>
    </submittedName>
</protein>
<dbReference type="InterPro" id="IPR008160">
    <property type="entry name" value="Collagen"/>
</dbReference>
<feature type="compositionally biased region" description="Basic and acidic residues" evidence="2">
    <location>
        <begin position="287"/>
        <end position="306"/>
    </location>
</feature>
<proteinExistence type="predicted"/>
<dbReference type="Pfam" id="PF01391">
    <property type="entry name" value="Collagen"/>
    <property type="match status" value="1"/>
</dbReference>
<dbReference type="PANTHER" id="PTHR24637:SF328">
    <property type="entry name" value="NEMATODE CUTICLE COLLAGEN N-TERMINAL DOMAIN-CONTAINING PROTEIN"/>
    <property type="match status" value="1"/>
</dbReference>
<keyword evidence="3" id="KW-1133">Transmembrane helix</keyword>
<evidence type="ECO:0000256" key="3">
    <source>
        <dbReference type="SAM" id="Phobius"/>
    </source>
</evidence>
<keyword evidence="3" id="KW-0472">Membrane</keyword>
<evidence type="ECO:0000313" key="6">
    <source>
        <dbReference type="WormBase" id="Bm10178"/>
    </source>
</evidence>
<sequence>MPKTKDILIGTCGIGAATLFCLIIAIAHITSEIQMIENEFDIEIKAFQLKAIDLWRDMISMNITHRQRRQYPVPKSPDVIDQSLRKGPELTNRINTYSGPPASYGREAQSTNVYTEQLGVDTSVTREENAQKENLCPAGPPGPPGPNGMDGLDGLDGMDAPHGADMKDVYGQLQQYETCFYCPPGPIGQPGQPGRPGPRGMRGSRGPSGANGRDGQPGLPGQMGADGAPGPEGEEGRQGEPGTDAEKVVGVPGAKGIQGPEGPPGEEGDIGEPGLPGLEGPPGERGAAGEKGDDGEQGEQGDHGEEGMPGSDAEYCPCPSRSIAVNNNRPKQNGRINEELSPPTEYKQFITL</sequence>
<accession>A0A0J9Y781</accession>
<gene>
    <name evidence="6" type="primary">bma-col-74</name>
    <name evidence="5 6" type="ORF">Bm10178</name>
    <name evidence="5" type="ORF">BM_Bm10178</name>
</gene>
<evidence type="ECO:0000313" key="5">
    <source>
        <dbReference type="EMBL" id="CDQ03813.1"/>
    </source>
</evidence>
<dbReference type="SMART" id="SM01088">
    <property type="entry name" value="Col_cuticle_N"/>
    <property type="match status" value="1"/>
</dbReference>
<name>A0A0J9Y781_BRUMA</name>
<feature type="compositionally biased region" description="Low complexity" evidence="2">
    <location>
        <begin position="147"/>
        <end position="161"/>
    </location>
</feature>
<dbReference type="GO" id="GO:0042302">
    <property type="term" value="F:structural constituent of cuticle"/>
    <property type="evidence" value="ECO:0007669"/>
    <property type="project" value="InterPro"/>
</dbReference>
<organism evidence="5">
    <name type="scientific">Brugia malayi</name>
    <name type="common">Filarial nematode worm</name>
    <dbReference type="NCBI Taxonomy" id="6279"/>
    <lineage>
        <taxon>Eukaryota</taxon>
        <taxon>Metazoa</taxon>
        <taxon>Ecdysozoa</taxon>
        <taxon>Nematoda</taxon>
        <taxon>Chromadorea</taxon>
        <taxon>Rhabditida</taxon>
        <taxon>Spirurina</taxon>
        <taxon>Spiruromorpha</taxon>
        <taxon>Filarioidea</taxon>
        <taxon>Onchocercidae</taxon>
        <taxon>Brugia</taxon>
    </lineage>
</organism>
<dbReference type="PANTHER" id="PTHR24637">
    <property type="entry name" value="COLLAGEN"/>
    <property type="match status" value="1"/>
</dbReference>